<dbReference type="EMBL" id="BPQB01000019">
    <property type="protein sequence ID" value="GJE91081.1"/>
    <property type="molecule type" value="Genomic_DNA"/>
</dbReference>
<accession>A0A9P3GA90</accession>
<gene>
    <name evidence="2" type="ORF">PsYK624_072290</name>
</gene>
<evidence type="ECO:0000256" key="1">
    <source>
        <dbReference type="SAM" id="MobiDB-lite"/>
    </source>
</evidence>
<dbReference type="AlphaFoldDB" id="A0A9P3GA90"/>
<protein>
    <submittedName>
        <fullName evidence="2">Uncharacterized protein</fullName>
    </submittedName>
</protein>
<feature type="compositionally biased region" description="Low complexity" evidence="1">
    <location>
        <begin position="195"/>
        <end position="206"/>
    </location>
</feature>
<feature type="region of interest" description="Disordered" evidence="1">
    <location>
        <begin position="162"/>
        <end position="206"/>
    </location>
</feature>
<sequence>MLAASFVGLGLLHKGLTSYYSPGWLMAVDRLCWVAPFLDMAETSAPQVTEGVTETVEDAWAHLLALADPFETTSLVDSIAWKPACLAALFALPAADVSLCTDTSSDSDDSDDSFDVPATPAADLSLACYSATSIFIDGEVIPTATPEDRQLAFKQRVLARAGLAPSPSPRSGTSRPGPLVTGSLVTGSPRSDIVADSPSKSLSASARSFTPSAETIAYASYMRRNPGDARGTAKLFQMRARAQACVG</sequence>
<reference evidence="2 3" key="1">
    <citation type="submission" date="2021-08" db="EMBL/GenBank/DDBJ databases">
        <title>Draft Genome Sequence of Phanerochaete sordida strain YK-624.</title>
        <authorList>
            <person name="Mori T."/>
            <person name="Dohra H."/>
            <person name="Suzuki T."/>
            <person name="Kawagishi H."/>
            <person name="Hirai H."/>
        </authorList>
    </citation>
    <scope>NUCLEOTIDE SEQUENCE [LARGE SCALE GENOMIC DNA]</scope>
    <source>
        <strain evidence="2 3">YK-624</strain>
    </source>
</reference>
<dbReference type="Proteomes" id="UP000703269">
    <property type="component" value="Unassembled WGS sequence"/>
</dbReference>
<name>A0A9P3GA90_9APHY</name>
<keyword evidence="3" id="KW-1185">Reference proteome</keyword>
<comment type="caution">
    <text evidence="2">The sequence shown here is derived from an EMBL/GenBank/DDBJ whole genome shotgun (WGS) entry which is preliminary data.</text>
</comment>
<evidence type="ECO:0000313" key="3">
    <source>
        <dbReference type="Proteomes" id="UP000703269"/>
    </source>
</evidence>
<proteinExistence type="predicted"/>
<evidence type="ECO:0000313" key="2">
    <source>
        <dbReference type="EMBL" id="GJE91081.1"/>
    </source>
</evidence>
<dbReference type="OrthoDB" id="10555914at2759"/>
<organism evidence="2 3">
    <name type="scientific">Phanerochaete sordida</name>
    <dbReference type="NCBI Taxonomy" id="48140"/>
    <lineage>
        <taxon>Eukaryota</taxon>
        <taxon>Fungi</taxon>
        <taxon>Dikarya</taxon>
        <taxon>Basidiomycota</taxon>
        <taxon>Agaricomycotina</taxon>
        <taxon>Agaricomycetes</taxon>
        <taxon>Polyporales</taxon>
        <taxon>Phanerochaetaceae</taxon>
        <taxon>Phanerochaete</taxon>
    </lineage>
</organism>
<feature type="compositionally biased region" description="Low complexity" evidence="1">
    <location>
        <begin position="169"/>
        <end position="178"/>
    </location>
</feature>